<evidence type="ECO:0000313" key="14">
    <source>
        <dbReference type="Proteomes" id="UP000247091"/>
    </source>
</evidence>
<dbReference type="GO" id="GO:0016020">
    <property type="term" value="C:membrane"/>
    <property type="evidence" value="ECO:0007669"/>
    <property type="project" value="UniProtKB-SubCell"/>
</dbReference>
<evidence type="ECO:0000256" key="7">
    <source>
        <dbReference type="ARBA" id="ARBA00022989"/>
    </source>
</evidence>
<evidence type="ECO:0000256" key="2">
    <source>
        <dbReference type="ARBA" id="ARBA00022448"/>
    </source>
</evidence>
<organismHost>
    <name type="scientific">Chlorella</name>
    <dbReference type="NCBI Taxonomy" id="3071"/>
</organismHost>
<keyword evidence="8" id="KW-0406">Ion transport</keyword>
<evidence type="ECO:0000256" key="4">
    <source>
        <dbReference type="ARBA" id="ARBA00022692"/>
    </source>
</evidence>
<dbReference type="EMBL" id="JX997169">
    <property type="protein sequence ID" value="AGE53843.1"/>
    <property type="molecule type" value="Genomic_DNA"/>
</dbReference>
<dbReference type="Pfam" id="PF07885">
    <property type="entry name" value="Ion_trans_2"/>
    <property type="match status" value="1"/>
</dbReference>
<dbReference type="Proteomes" id="UP000247091">
    <property type="component" value="Segment"/>
</dbReference>
<keyword evidence="3" id="KW-0633">Potassium transport</keyword>
<keyword evidence="4 11" id="KW-0812">Transmembrane</keyword>
<evidence type="ECO:0000313" key="13">
    <source>
        <dbReference type="EMBL" id="AGE53843.1"/>
    </source>
</evidence>
<gene>
    <name evidence="13" type="primary">IL-3A_280R</name>
    <name evidence="13" type="ORF">PBCVIL3A_280R</name>
</gene>
<reference evidence="13 14" key="1">
    <citation type="submission" date="2012-10" db="EMBL/GenBank/DDBJ databases">
        <title>Towards defining the chloroviruses: a genomic journey through a genus of large DNA viruses.</title>
        <authorList>
            <person name="Jeanniard A."/>
            <person name="Dunigan D.D."/>
            <person name="Gurnon J.R."/>
            <person name="Agarkova I."/>
            <person name="Kang M."/>
            <person name="Vitek J."/>
            <person name="Duncan G."/>
            <person name="McClung O.W."/>
            <person name="Larsen M."/>
            <person name="Claverie J.-M."/>
            <person name="Van Etten J.L."/>
            <person name="Blanc G."/>
        </authorList>
    </citation>
    <scope>NUCLEOTIDE SEQUENCE [LARGE SCALE GENOMIC DNA]</scope>
</reference>
<sequence length="94" mass="10588">MLVFSKFLTRTEPFMIHLLILAMFVMIYKFFPGGFENNFSVANPDKKASWIDCLYFGVTTHSTVGFGDILPKTTGAKLCTIAHICVVFFIVLTL</sequence>
<evidence type="ECO:0000256" key="6">
    <source>
        <dbReference type="ARBA" id="ARBA00022958"/>
    </source>
</evidence>
<evidence type="ECO:0000256" key="8">
    <source>
        <dbReference type="ARBA" id="ARBA00023065"/>
    </source>
</evidence>
<feature type="transmembrane region" description="Helical" evidence="11">
    <location>
        <begin position="12"/>
        <end position="31"/>
    </location>
</feature>
<keyword evidence="10 13" id="KW-0407">Ion channel</keyword>
<organism evidence="13 14">
    <name type="scientific">Paramecium bursaria Chlorella virus IL3A</name>
    <name type="common">PBCV-IL3A</name>
    <dbReference type="NCBI Taxonomy" id="46019"/>
    <lineage>
        <taxon>Viruses</taxon>
        <taxon>Varidnaviria</taxon>
        <taxon>Bamfordvirae</taxon>
        <taxon>Nucleocytoviricota</taxon>
        <taxon>Megaviricetes</taxon>
        <taxon>Algavirales</taxon>
        <taxon>Phycodnaviridae</taxon>
        <taxon>Chlorovirus</taxon>
        <taxon>Chlorovirus illinoense</taxon>
    </lineage>
</organism>
<dbReference type="SUPFAM" id="SSF81324">
    <property type="entry name" value="Voltage-gated potassium channels"/>
    <property type="match status" value="1"/>
</dbReference>
<protein>
    <submittedName>
        <fullName evidence="13">Potassium channel protein kcv</fullName>
    </submittedName>
</protein>
<dbReference type="InterPro" id="IPR047871">
    <property type="entry name" value="K_chnl_Slo-like"/>
</dbReference>
<evidence type="ECO:0000256" key="9">
    <source>
        <dbReference type="ARBA" id="ARBA00023136"/>
    </source>
</evidence>
<evidence type="ECO:0000256" key="1">
    <source>
        <dbReference type="ARBA" id="ARBA00004141"/>
    </source>
</evidence>
<feature type="transmembrane region" description="Helical" evidence="11">
    <location>
        <begin position="74"/>
        <end position="92"/>
    </location>
</feature>
<dbReference type="InterPro" id="IPR013099">
    <property type="entry name" value="K_chnl_dom"/>
</dbReference>
<keyword evidence="5" id="KW-0631">Potassium channel</keyword>
<evidence type="ECO:0000256" key="11">
    <source>
        <dbReference type="SAM" id="Phobius"/>
    </source>
</evidence>
<evidence type="ECO:0000256" key="10">
    <source>
        <dbReference type="ARBA" id="ARBA00023303"/>
    </source>
</evidence>
<dbReference type="Gene3D" id="1.10.287.70">
    <property type="match status" value="1"/>
</dbReference>
<keyword evidence="6" id="KW-0630">Potassium</keyword>
<dbReference type="GO" id="GO:0005267">
    <property type="term" value="F:potassium channel activity"/>
    <property type="evidence" value="ECO:0007669"/>
    <property type="project" value="UniProtKB-KW"/>
</dbReference>
<proteinExistence type="predicted"/>
<keyword evidence="2" id="KW-0813">Transport</keyword>
<name>M1H576_PBCVI</name>
<evidence type="ECO:0000259" key="12">
    <source>
        <dbReference type="Pfam" id="PF07885"/>
    </source>
</evidence>
<evidence type="ECO:0000256" key="5">
    <source>
        <dbReference type="ARBA" id="ARBA00022826"/>
    </source>
</evidence>
<accession>M1H576</accession>
<keyword evidence="7 11" id="KW-1133">Transmembrane helix</keyword>
<evidence type="ECO:0000256" key="3">
    <source>
        <dbReference type="ARBA" id="ARBA00022538"/>
    </source>
</evidence>
<comment type="subcellular location">
    <subcellularLocation>
        <location evidence="1">Membrane</location>
        <topology evidence="1">Multi-pass membrane protein</topology>
    </subcellularLocation>
</comment>
<dbReference type="PANTHER" id="PTHR10027:SF10">
    <property type="entry name" value="SLOWPOKE 2, ISOFORM D"/>
    <property type="match status" value="1"/>
</dbReference>
<dbReference type="PANTHER" id="PTHR10027">
    <property type="entry name" value="CALCIUM-ACTIVATED POTASSIUM CHANNEL ALPHA CHAIN"/>
    <property type="match status" value="1"/>
</dbReference>
<dbReference type="FunFam" id="1.10.287.70:FF:000272">
    <property type="entry name" value="Potassium channel protein kcv"/>
    <property type="match status" value="1"/>
</dbReference>
<feature type="domain" description="Potassium channel" evidence="12">
    <location>
        <begin position="21"/>
        <end position="92"/>
    </location>
</feature>
<keyword evidence="9 11" id="KW-0472">Membrane</keyword>